<feature type="non-terminal residue" evidence="1">
    <location>
        <position position="1"/>
    </location>
</feature>
<dbReference type="OrthoDB" id="3059897at2759"/>
<evidence type="ECO:0000313" key="2">
    <source>
        <dbReference type="Proteomes" id="UP000799118"/>
    </source>
</evidence>
<protein>
    <submittedName>
        <fullName evidence="1">Uncharacterized protein</fullName>
    </submittedName>
</protein>
<dbReference type="AlphaFoldDB" id="A0A6A4HAL3"/>
<dbReference type="EMBL" id="ML769543">
    <property type="protein sequence ID" value="KAE9394810.1"/>
    <property type="molecule type" value="Genomic_DNA"/>
</dbReference>
<sequence>TSSKTKATAMAYGTICAFMLIHCQRLPATIAPTFLEALTNGSQSIDNILFLDQVLPSAACVATKWPQNESDEPFPINEDTKLL</sequence>
<dbReference type="Proteomes" id="UP000799118">
    <property type="component" value="Unassembled WGS sequence"/>
</dbReference>
<evidence type="ECO:0000313" key="1">
    <source>
        <dbReference type="EMBL" id="KAE9394810.1"/>
    </source>
</evidence>
<gene>
    <name evidence="1" type="ORF">BT96DRAFT_786643</name>
</gene>
<organism evidence="1 2">
    <name type="scientific">Gymnopus androsaceus JB14</name>
    <dbReference type="NCBI Taxonomy" id="1447944"/>
    <lineage>
        <taxon>Eukaryota</taxon>
        <taxon>Fungi</taxon>
        <taxon>Dikarya</taxon>
        <taxon>Basidiomycota</taxon>
        <taxon>Agaricomycotina</taxon>
        <taxon>Agaricomycetes</taxon>
        <taxon>Agaricomycetidae</taxon>
        <taxon>Agaricales</taxon>
        <taxon>Marasmiineae</taxon>
        <taxon>Omphalotaceae</taxon>
        <taxon>Gymnopus</taxon>
    </lineage>
</organism>
<feature type="non-terminal residue" evidence="1">
    <location>
        <position position="83"/>
    </location>
</feature>
<reference evidence="1" key="1">
    <citation type="journal article" date="2019" name="Environ. Microbiol.">
        <title>Fungal ecological strategies reflected in gene transcription - a case study of two litter decomposers.</title>
        <authorList>
            <person name="Barbi F."/>
            <person name="Kohler A."/>
            <person name="Barry K."/>
            <person name="Baskaran P."/>
            <person name="Daum C."/>
            <person name="Fauchery L."/>
            <person name="Ihrmark K."/>
            <person name="Kuo A."/>
            <person name="LaButti K."/>
            <person name="Lipzen A."/>
            <person name="Morin E."/>
            <person name="Grigoriev I.V."/>
            <person name="Henrissat B."/>
            <person name="Lindahl B."/>
            <person name="Martin F."/>
        </authorList>
    </citation>
    <scope>NUCLEOTIDE SEQUENCE</scope>
    <source>
        <strain evidence="1">JB14</strain>
    </source>
</reference>
<name>A0A6A4HAL3_9AGAR</name>
<keyword evidence="2" id="KW-1185">Reference proteome</keyword>
<proteinExistence type="predicted"/>
<accession>A0A6A4HAL3</accession>